<evidence type="ECO:0000259" key="8">
    <source>
        <dbReference type="Pfam" id="PF04042"/>
    </source>
</evidence>
<dbReference type="InterPro" id="IPR016266">
    <property type="entry name" value="POLE2"/>
</dbReference>
<proteinExistence type="inferred from homology"/>
<evidence type="ECO:0000256" key="6">
    <source>
        <dbReference type="PIRNR" id="PIRNR000799"/>
    </source>
</evidence>
<dbReference type="Pfam" id="PF04042">
    <property type="entry name" value="DNA_pol_E_B"/>
    <property type="match status" value="1"/>
</dbReference>
<dbReference type="AlphaFoldDB" id="A0A2U1IWP0"/>
<comment type="caution">
    <text evidence="9">The sequence shown here is derived from an EMBL/GenBank/DDBJ whole genome shotgun (WGS) entry which is preliminary data.</text>
</comment>
<reference evidence="9 10" key="1">
    <citation type="journal article" date="2018" name="MBio">
        <title>Comparative Genomics Reveals the Core Gene Toolbox for the Fungus-Insect Symbiosis.</title>
        <authorList>
            <person name="Wang Y."/>
            <person name="Stata M."/>
            <person name="Wang W."/>
            <person name="Stajich J.E."/>
            <person name="White M.M."/>
            <person name="Moncalvo J.M."/>
        </authorList>
    </citation>
    <scope>NUCLEOTIDE SEQUENCE [LARGE SCALE GENOMIC DNA]</scope>
    <source>
        <strain evidence="9 10">AUS-126-30</strain>
    </source>
</reference>
<evidence type="ECO:0000313" key="9">
    <source>
        <dbReference type="EMBL" id="PVZ97152.1"/>
    </source>
</evidence>
<protein>
    <recommendedName>
        <fullName evidence="6">DNA polymerase epsilon subunit</fullName>
    </recommendedName>
    <alternativeName>
        <fullName evidence="6">DNA polymerase II subunit 2</fullName>
    </alternativeName>
</protein>
<dbReference type="GO" id="GO:0042276">
    <property type="term" value="P:error-prone translesion synthesis"/>
    <property type="evidence" value="ECO:0007669"/>
    <property type="project" value="TreeGrafter"/>
</dbReference>
<name>A0A2U1IWP0_SMIAN</name>
<evidence type="ECO:0000256" key="5">
    <source>
        <dbReference type="ARBA" id="ARBA00023242"/>
    </source>
</evidence>
<evidence type="ECO:0000256" key="3">
    <source>
        <dbReference type="ARBA" id="ARBA00022705"/>
    </source>
</evidence>
<evidence type="ECO:0000256" key="4">
    <source>
        <dbReference type="ARBA" id="ARBA00023125"/>
    </source>
</evidence>
<gene>
    <name evidence="9" type="ORF">BB558_006902</name>
</gene>
<dbReference type="GO" id="GO:0006261">
    <property type="term" value="P:DNA-templated DNA replication"/>
    <property type="evidence" value="ECO:0007669"/>
    <property type="project" value="InterPro"/>
</dbReference>
<accession>A0A2U1IWP0</accession>
<comment type="similarity">
    <text evidence="2 6">Belongs to the DNA polymerase epsilon subunit B family.</text>
</comment>
<organism evidence="9 10">
    <name type="scientific">Smittium angustum</name>
    <dbReference type="NCBI Taxonomy" id="133377"/>
    <lineage>
        <taxon>Eukaryota</taxon>
        <taxon>Fungi</taxon>
        <taxon>Fungi incertae sedis</taxon>
        <taxon>Zoopagomycota</taxon>
        <taxon>Kickxellomycotina</taxon>
        <taxon>Harpellomycetes</taxon>
        <taxon>Harpellales</taxon>
        <taxon>Legeriomycetaceae</taxon>
        <taxon>Smittium</taxon>
    </lineage>
</organism>
<feature type="domain" description="DNA polymerase alpha/delta/epsilon subunit B" evidence="8">
    <location>
        <begin position="265"/>
        <end position="469"/>
    </location>
</feature>
<comment type="subcellular location">
    <subcellularLocation>
        <location evidence="1 6">Nucleus</location>
    </subcellularLocation>
</comment>
<dbReference type="PANTHER" id="PTHR12708:SF0">
    <property type="entry name" value="DNA POLYMERASE EPSILON SUBUNIT 2"/>
    <property type="match status" value="1"/>
</dbReference>
<feature type="region of interest" description="Disordered" evidence="7">
    <location>
        <begin position="1"/>
        <end position="32"/>
    </location>
</feature>
<evidence type="ECO:0000256" key="7">
    <source>
        <dbReference type="SAM" id="MobiDB-lite"/>
    </source>
</evidence>
<evidence type="ECO:0000256" key="2">
    <source>
        <dbReference type="ARBA" id="ARBA00009560"/>
    </source>
</evidence>
<evidence type="ECO:0000313" key="10">
    <source>
        <dbReference type="Proteomes" id="UP000245591"/>
    </source>
</evidence>
<evidence type="ECO:0000256" key="1">
    <source>
        <dbReference type="ARBA" id="ARBA00004123"/>
    </source>
</evidence>
<comment type="function">
    <text evidence="6">Participates in DNA repair and in chromosomal DNA replication.</text>
</comment>
<dbReference type="EMBL" id="MBFU01000945">
    <property type="protein sequence ID" value="PVZ97152.1"/>
    <property type="molecule type" value="Genomic_DNA"/>
</dbReference>
<keyword evidence="10" id="KW-1185">Reference proteome</keyword>
<sequence>MSTQEEWSQNTNTQKNGNRKNNTDTSSSFMTDSIRTDERKLFKVISAYDSPQLWYDPKNGAFSYPDSIPKSMDYSAPLGVQDSSEKPQKDVLETKNLGLVASPQTKIELFRQRYDVIRQRIQRNDAHLRETPMGNTWNGKILIDSVSSLKGREGQEFAIFGMISQLEEGVYYVEDKDGSIKLNFSNTNLENEEDIGIITENSFVIVEGILNDDTFIVQSLMQPPPETQAKSKYAFQGIDFFGGPKLPYDQATLKAIEGLDDNGAIVFLSDIWLDRQQVLDSLKKLFSGFSSSRLPLAFVLMGDFSSIPYLPGSNSISKYQENMSKLVSIITEFPDITKQCHFVIVPGPNDPWGMGALPYPPLPKFLTDRFKSRIPRSNFTTNPCRIRFCTQEIVVFRDDLIKKMRRNSVLWPKGVDNLFETKVVKTLINQSHLSPLPIRVRPVFWGYDHALRIYPSPDLLVLADKFESYNVFYNETLAINPGSFSTNGFKFHVYLPATKTFQIR</sequence>
<dbReference type="PANTHER" id="PTHR12708">
    <property type="entry name" value="DNA POLYMERASE EPSILON SUBUNIT B"/>
    <property type="match status" value="1"/>
</dbReference>
<dbReference type="GO" id="GO:0003677">
    <property type="term" value="F:DNA binding"/>
    <property type="evidence" value="ECO:0007669"/>
    <property type="project" value="UniProtKB-UniRule"/>
</dbReference>
<keyword evidence="5 6" id="KW-0539">Nucleus</keyword>
<dbReference type="Proteomes" id="UP000245591">
    <property type="component" value="Unassembled WGS sequence"/>
</dbReference>
<dbReference type="GO" id="GO:0008622">
    <property type="term" value="C:epsilon DNA polymerase complex"/>
    <property type="evidence" value="ECO:0007669"/>
    <property type="project" value="UniProtKB-UniRule"/>
</dbReference>
<keyword evidence="3 6" id="KW-0235">DNA replication</keyword>
<dbReference type="PIRSF" id="PIRSF000799">
    <property type="entry name" value="DNA_pol_eps_2"/>
    <property type="match status" value="1"/>
</dbReference>
<keyword evidence="4 6" id="KW-0238">DNA-binding</keyword>
<dbReference type="InterPro" id="IPR007185">
    <property type="entry name" value="DNA_pol_a/d/e_bsu"/>
</dbReference>
<dbReference type="Gene3D" id="3.60.21.50">
    <property type="match status" value="1"/>
</dbReference>